<reference evidence="1 2" key="1">
    <citation type="submission" date="2019-05" db="EMBL/GenBank/DDBJ databases">
        <title>Polaribacter aestuariivivens sp. nov., isolated from a tidal flat.</title>
        <authorList>
            <person name="Yoon J.-H."/>
        </authorList>
    </citation>
    <scope>NUCLEOTIDE SEQUENCE [LARGE SCALE GENOMIC DNA]</scope>
    <source>
        <strain evidence="1 2">DBTF-3</strain>
    </source>
</reference>
<evidence type="ECO:0000313" key="1">
    <source>
        <dbReference type="EMBL" id="TMM32237.1"/>
    </source>
</evidence>
<organism evidence="1 2">
    <name type="scientific">Polaribacter aestuariivivens</name>
    <dbReference type="NCBI Taxonomy" id="2304626"/>
    <lineage>
        <taxon>Bacteria</taxon>
        <taxon>Pseudomonadati</taxon>
        <taxon>Bacteroidota</taxon>
        <taxon>Flavobacteriia</taxon>
        <taxon>Flavobacteriales</taxon>
        <taxon>Flavobacteriaceae</taxon>
    </lineage>
</organism>
<dbReference type="RefSeq" id="WP_138534449.1">
    <property type="nucleotide sequence ID" value="NZ_VANR01000001.1"/>
</dbReference>
<dbReference type="PROSITE" id="PS51257">
    <property type="entry name" value="PROKAR_LIPOPROTEIN"/>
    <property type="match status" value="1"/>
</dbReference>
<dbReference type="EMBL" id="VANR01000001">
    <property type="protein sequence ID" value="TMM32237.1"/>
    <property type="molecule type" value="Genomic_DNA"/>
</dbReference>
<dbReference type="AlphaFoldDB" id="A0A5S3NAU7"/>
<protein>
    <submittedName>
        <fullName evidence="1">Uncharacterized protein</fullName>
    </submittedName>
</protein>
<sequence>MNSKRFLFFILFVSVFFSCSDDGGDVVVPRNLQQYIDENSNREIDNLIACATNAEANTSLNYIFYYPVEGATDIRYYEMEDANADQTNFSNYRRSSLTQEAVFGGKLERFSRPSSLETWCLVTYLTEGKLHISDPIKLKNTSKPTEYSASTNITYPTTLSPKFTWEDGTIKENVIYFQVISDEENSFISGTYTTEKTFQFYDTSNVVLNINTSTPEDLVEDEIYNFTLMGVSEDNWVNLIIEKQFIPRNLEEYIAVNSDKTLDTALAFAGNANGNKETTYIYYYPIINSFDFRYYETENTTVDETDFSNYRRKNLTNVAVFGDQFRRFSNNRSKEVWCVVTYITDGKLHISKPIRTKNQTRTTEWKSTVEITYSETLKPTFTWQDGTFPENEKYLQILTKSDNTFLSGTFTTEKTFTYYDDSNVIDNLNRTTPPALVLDDENTFNLLGISSDNWVNLVIQKTFIVE</sequence>
<proteinExistence type="predicted"/>
<evidence type="ECO:0000313" key="2">
    <source>
        <dbReference type="Proteomes" id="UP000307140"/>
    </source>
</evidence>
<gene>
    <name evidence="1" type="ORF">FDT66_01880</name>
</gene>
<dbReference type="OrthoDB" id="1177023at2"/>
<comment type="caution">
    <text evidence="1">The sequence shown here is derived from an EMBL/GenBank/DDBJ whole genome shotgun (WGS) entry which is preliminary data.</text>
</comment>
<keyword evidence="2" id="KW-1185">Reference proteome</keyword>
<accession>A0A5S3NAU7</accession>
<dbReference type="Proteomes" id="UP000307140">
    <property type="component" value="Unassembled WGS sequence"/>
</dbReference>
<name>A0A5S3NAU7_9FLAO</name>